<dbReference type="GO" id="GO:0016757">
    <property type="term" value="F:glycosyltransferase activity"/>
    <property type="evidence" value="ECO:0007669"/>
    <property type="project" value="InterPro"/>
</dbReference>
<reference evidence="2 3" key="1">
    <citation type="submission" date="2020-07" db="EMBL/GenBank/DDBJ databases">
        <title>Genomic Encyclopedia of Type Strains, Phase IV (KMG-V): Genome sequencing to study the core and pangenomes of soil and plant-associated prokaryotes.</title>
        <authorList>
            <person name="Whitman W."/>
        </authorList>
    </citation>
    <scope>NUCLEOTIDE SEQUENCE [LARGE SCALE GENOMIC DNA]</scope>
    <source>
        <strain evidence="2 3">C9</strain>
    </source>
</reference>
<dbReference type="EMBL" id="JACDUM010000001">
    <property type="protein sequence ID" value="MBA2859847.1"/>
    <property type="molecule type" value="Genomic_DNA"/>
</dbReference>
<dbReference type="AlphaFoldDB" id="A0A7J9PAR1"/>
<accession>A0A7J9PAR1</accession>
<dbReference type="Gene3D" id="3.40.50.2000">
    <property type="entry name" value="Glycogen Phosphorylase B"/>
    <property type="match status" value="2"/>
</dbReference>
<evidence type="ECO:0000313" key="2">
    <source>
        <dbReference type="EMBL" id="MBA2859847.1"/>
    </source>
</evidence>
<gene>
    <name evidence="2" type="ORF">HNP91_000642</name>
</gene>
<dbReference type="Proteomes" id="UP000568063">
    <property type="component" value="Unassembled WGS sequence"/>
</dbReference>
<evidence type="ECO:0000259" key="1">
    <source>
        <dbReference type="Pfam" id="PF00534"/>
    </source>
</evidence>
<organism evidence="2 3">
    <name type="scientific">Methanococcus maripaludis</name>
    <name type="common">Methanococcus deltae</name>
    <dbReference type="NCBI Taxonomy" id="39152"/>
    <lineage>
        <taxon>Archaea</taxon>
        <taxon>Methanobacteriati</taxon>
        <taxon>Methanobacteriota</taxon>
        <taxon>Methanomada group</taxon>
        <taxon>Methanococci</taxon>
        <taxon>Methanococcales</taxon>
        <taxon>Methanococcaceae</taxon>
        <taxon>Methanococcus</taxon>
    </lineage>
</organism>
<feature type="domain" description="Glycosyl transferase family 1" evidence="1">
    <location>
        <begin position="189"/>
        <end position="368"/>
    </location>
</feature>
<keyword evidence="2" id="KW-0808">Transferase</keyword>
<dbReference type="PANTHER" id="PTHR12526:SF630">
    <property type="entry name" value="GLYCOSYLTRANSFERASE"/>
    <property type="match status" value="1"/>
</dbReference>
<dbReference type="Pfam" id="PF00534">
    <property type="entry name" value="Glycos_transf_1"/>
    <property type="match status" value="1"/>
</dbReference>
<comment type="caution">
    <text evidence="2">The sequence shown here is derived from an EMBL/GenBank/DDBJ whole genome shotgun (WGS) entry which is preliminary data.</text>
</comment>
<dbReference type="RefSeq" id="WP_181521456.1">
    <property type="nucleotide sequence ID" value="NZ_JACDUM010000001.1"/>
</dbReference>
<evidence type="ECO:0000313" key="3">
    <source>
        <dbReference type="Proteomes" id="UP000568063"/>
    </source>
</evidence>
<dbReference type="SUPFAM" id="SSF53756">
    <property type="entry name" value="UDP-Glycosyltransferase/glycogen phosphorylase"/>
    <property type="match status" value="1"/>
</dbReference>
<name>A0A7J9PAR1_METMI</name>
<sequence length="388" mass="44901">MKAKKILILDKTLTKHGGSGNSMSKIAKSLVSLGYDLSYITLFTHSTEHDIGNIKRYYLKKSSSKNEKNIFERYIHYIFFVVPELNRIIKNEKINLIITSQSEANFVGKVIKLFNKKIKFWMIIRCADSDEFFISKLIKKLDFLADKIIPVSKTIAEDEIKMFPHKDIISIYNPFDLNEINEKKDEKLTDPFEEKLFKENNIIINVGGLRYIKNQLLLIKAFEKLKEKRKNIKLVIIGEGSLRKQLEEYIQKNNLENDVYLLGFRENPFKYVSKADVFVLSSKFEGFGRVLIEAMECGTPIVSANCNAGPSELLDDKLLSETIIEDYKICKWGILVNKDNIVAFSDAIDLVLDNKKLSTNLIKNGYRRAKDFKVENIVKKWEEVLNEI</sequence>
<dbReference type="InterPro" id="IPR001296">
    <property type="entry name" value="Glyco_trans_1"/>
</dbReference>
<protein>
    <submittedName>
        <fullName evidence="2">Glycosyltransferase involved in cell wall biosynthesis</fullName>
    </submittedName>
</protein>
<dbReference type="CDD" id="cd03811">
    <property type="entry name" value="GT4_GT28_WabH-like"/>
    <property type="match status" value="1"/>
</dbReference>
<dbReference type="PANTHER" id="PTHR12526">
    <property type="entry name" value="GLYCOSYLTRANSFERASE"/>
    <property type="match status" value="1"/>
</dbReference>
<proteinExistence type="predicted"/>